<evidence type="ECO:0000313" key="5">
    <source>
        <dbReference type="EMBL" id="CAF4372766.1"/>
    </source>
</evidence>
<evidence type="ECO:0000313" key="6">
    <source>
        <dbReference type="Proteomes" id="UP000663844"/>
    </source>
</evidence>
<keyword evidence="1" id="KW-0808">Transferase</keyword>
<dbReference type="EMBL" id="CAJOAZ010023144">
    <property type="protein sequence ID" value="CAF4372766.1"/>
    <property type="molecule type" value="Genomic_DNA"/>
</dbReference>
<keyword evidence="2" id="KW-0547">Nucleotide-binding</keyword>
<reference evidence="5" key="1">
    <citation type="submission" date="2021-02" db="EMBL/GenBank/DDBJ databases">
        <authorList>
            <person name="Nowell W R."/>
        </authorList>
    </citation>
    <scope>NUCLEOTIDE SEQUENCE</scope>
</reference>
<dbReference type="Gene3D" id="2.160.10.10">
    <property type="entry name" value="Hexapeptide repeat proteins"/>
    <property type="match status" value="1"/>
</dbReference>
<keyword evidence="3" id="KW-0418">Kinase</keyword>
<protein>
    <recommendedName>
        <fullName evidence="4">GDP-fucose pyrophosphorylase domain-containing protein</fullName>
    </recommendedName>
</protein>
<evidence type="ECO:0000256" key="1">
    <source>
        <dbReference type="ARBA" id="ARBA00022679"/>
    </source>
</evidence>
<comment type="caution">
    <text evidence="5">The sequence shown here is derived from an EMBL/GenBank/DDBJ whole genome shotgun (WGS) entry which is preliminary data.</text>
</comment>
<gene>
    <name evidence="5" type="ORF">OXD698_LOCUS49933</name>
</gene>
<dbReference type="InterPro" id="IPR052203">
    <property type="entry name" value="GHMP_Kinase-Related"/>
</dbReference>
<dbReference type="InterPro" id="IPR012887">
    <property type="entry name" value="GDP_fucose_pyrophosphorylase"/>
</dbReference>
<sequence>LPDSCHFQYIDAHWPYLNKDNIHSQRDNIQWLPIQHSIIDEKKQMKLENLSIINSIIHNECNLGKNITIHNSIVGNRVTLGDNCAIQSVDFSKKNFHLTIPSDVIIQRIILSLQTMNEMSNNQLDVYTIIGIHDDVKRLFTNENFTILNMSWDKFKQQTGIDIWDLWPDLQVII</sequence>
<name>A0A820MHW8_9BILA</name>
<feature type="non-terminal residue" evidence="5">
    <location>
        <position position="1"/>
    </location>
</feature>
<dbReference type="PANTHER" id="PTHR32463">
    <property type="entry name" value="L-FUCOSE KINASE"/>
    <property type="match status" value="1"/>
</dbReference>
<evidence type="ECO:0000256" key="2">
    <source>
        <dbReference type="ARBA" id="ARBA00022741"/>
    </source>
</evidence>
<proteinExistence type="predicted"/>
<dbReference type="GO" id="GO:0050201">
    <property type="term" value="F:fucokinase activity"/>
    <property type="evidence" value="ECO:0007669"/>
    <property type="project" value="TreeGrafter"/>
</dbReference>
<organism evidence="5 6">
    <name type="scientific">Adineta steineri</name>
    <dbReference type="NCBI Taxonomy" id="433720"/>
    <lineage>
        <taxon>Eukaryota</taxon>
        <taxon>Metazoa</taxon>
        <taxon>Spiralia</taxon>
        <taxon>Gnathifera</taxon>
        <taxon>Rotifera</taxon>
        <taxon>Eurotatoria</taxon>
        <taxon>Bdelloidea</taxon>
        <taxon>Adinetida</taxon>
        <taxon>Adinetidae</taxon>
        <taxon>Adineta</taxon>
    </lineage>
</organism>
<dbReference type="AlphaFoldDB" id="A0A820MHW8"/>
<dbReference type="Pfam" id="PF07959">
    <property type="entry name" value="Fucose_pyrophosphorylase"/>
    <property type="match status" value="1"/>
</dbReference>
<dbReference type="PANTHER" id="PTHR32463:SF0">
    <property type="entry name" value="L-FUCOSE KINASE"/>
    <property type="match status" value="1"/>
</dbReference>
<evidence type="ECO:0000256" key="3">
    <source>
        <dbReference type="ARBA" id="ARBA00022777"/>
    </source>
</evidence>
<dbReference type="GO" id="GO:0042352">
    <property type="term" value="P:GDP-L-fucose salvage"/>
    <property type="evidence" value="ECO:0007669"/>
    <property type="project" value="TreeGrafter"/>
</dbReference>
<dbReference type="Proteomes" id="UP000663844">
    <property type="component" value="Unassembled WGS sequence"/>
</dbReference>
<accession>A0A820MHW8</accession>
<dbReference type="SUPFAM" id="SSF51161">
    <property type="entry name" value="Trimeric LpxA-like enzymes"/>
    <property type="match status" value="1"/>
</dbReference>
<dbReference type="GO" id="GO:0000166">
    <property type="term" value="F:nucleotide binding"/>
    <property type="evidence" value="ECO:0007669"/>
    <property type="project" value="UniProtKB-KW"/>
</dbReference>
<feature type="domain" description="GDP-fucose pyrophosphorylase" evidence="4">
    <location>
        <begin position="6"/>
        <end position="168"/>
    </location>
</feature>
<dbReference type="InterPro" id="IPR011004">
    <property type="entry name" value="Trimer_LpxA-like_sf"/>
</dbReference>
<evidence type="ECO:0000259" key="4">
    <source>
        <dbReference type="Pfam" id="PF07959"/>
    </source>
</evidence>